<keyword evidence="4" id="KW-0963">Cytoplasm</keyword>
<dbReference type="InterPro" id="IPR006015">
    <property type="entry name" value="Universal_stress_UspA"/>
</dbReference>
<sequence length="264" mass="28575">MVQHILVAHDLSPEADLALSRAAQLAQQTGARLSVLHVLTGQPDAKEQQHAQVYLHTTLERHGLAQLQPWIRQGRAAEEILTQAAGLEIDLLIMGRHHRQSPQGFAGTTLEQVLQRCPAPLLLAVTPAAPYSRALAALDYSGCASRALQSAWQLMSAGSALTALNIYESSEVCPPESAELTLQHELFDQLVADLRRHLADTGAQLQSSLRYGERNNCLDSAIAAVQPQLLALGSHSRGTMSEALLGSLTREYLDQPPCDVLIAH</sequence>
<dbReference type="CDD" id="cd00293">
    <property type="entry name" value="USP-like"/>
    <property type="match status" value="2"/>
</dbReference>
<dbReference type="InterPro" id="IPR014729">
    <property type="entry name" value="Rossmann-like_a/b/a_fold"/>
</dbReference>
<accession>A0A5S5BIK3</accession>
<dbReference type="InterPro" id="IPR006016">
    <property type="entry name" value="UspA"/>
</dbReference>
<dbReference type="SUPFAM" id="SSF52402">
    <property type="entry name" value="Adenine nucleotide alpha hydrolases-like"/>
    <property type="match status" value="2"/>
</dbReference>
<comment type="similarity">
    <text evidence="2">Belongs to the universal stress protein A family.</text>
</comment>
<feature type="domain" description="UspA" evidence="5">
    <location>
        <begin position="131"/>
        <end position="263"/>
    </location>
</feature>
<evidence type="ECO:0000256" key="3">
    <source>
        <dbReference type="ARBA" id="ARBA00011738"/>
    </source>
</evidence>
<comment type="caution">
    <text evidence="6">The sequence shown here is derived from an EMBL/GenBank/DDBJ whole genome shotgun (WGS) entry which is preliminary data.</text>
</comment>
<name>A0A5S5BIK3_STUST</name>
<organism evidence="6 7">
    <name type="scientific">Stutzerimonas stutzeri</name>
    <name type="common">Pseudomonas stutzeri</name>
    <dbReference type="NCBI Taxonomy" id="316"/>
    <lineage>
        <taxon>Bacteria</taxon>
        <taxon>Pseudomonadati</taxon>
        <taxon>Pseudomonadota</taxon>
        <taxon>Gammaproteobacteria</taxon>
        <taxon>Pseudomonadales</taxon>
        <taxon>Pseudomonadaceae</taxon>
        <taxon>Stutzerimonas</taxon>
    </lineage>
</organism>
<protein>
    <submittedName>
        <fullName evidence="6">Nucleotide-binding universal stress UspA family protein</fullName>
    </submittedName>
</protein>
<evidence type="ECO:0000256" key="2">
    <source>
        <dbReference type="ARBA" id="ARBA00008791"/>
    </source>
</evidence>
<dbReference type="OrthoDB" id="9792500at2"/>
<dbReference type="AlphaFoldDB" id="A0A5S5BIK3"/>
<evidence type="ECO:0000313" key="7">
    <source>
        <dbReference type="Proteomes" id="UP000324282"/>
    </source>
</evidence>
<dbReference type="PANTHER" id="PTHR46268:SF23">
    <property type="entry name" value="UNIVERSAL STRESS PROTEIN A-RELATED"/>
    <property type="match status" value="1"/>
</dbReference>
<dbReference type="PRINTS" id="PR01438">
    <property type="entry name" value="UNVRSLSTRESS"/>
</dbReference>
<dbReference type="RefSeq" id="WP_148923951.1">
    <property type="nucleotide sequence ID" value="NZ_VNHQ01000010.1"/>
</dbReference>
<dbReference type="Gene3D" id="3.40.50.620">
    <property type="entry name" value="HUPs"/>
    <property type="match status" value="2"/>
</dbReference>
<evidence type="ECO:0000259" key="5">
    <source>
        <dbReference type="Pfam" id="PF00582"/>
    </source>
</evidence>
<dbReference type="PANTHER" id="PTHR46268">
    <property type="entry name" value="STRESS RESPONSE PROTEIN NHAX"/>
    <property type="match status" value="1"/>
</dbReference>
<evidence type="ECO:0000256" key="4">
    <source>
        <dbReference type="ARBA" id="ARBA00022490"/>
    </source>
</evidence>
<dbReference type="Pfam" id="PF00582">
    <property type="entry name" value="Usp"/>
    <property type="match status" value="2"/>
</dbReference>
<dbReference type="Proteomes" id="UP000324282">
    <property type="component" value="Unassembled WGS sequence"/>
</dbReference>
<comment type="subunit">
    <text evidence="3">Homodimer.</text>
</comment>
<evidence type="ECO:0000256" key="1">
    <source>
        <dbReference type="ARBA" id="ARBA00004496"/>
    </source>
</evidence>
<gene>
    <name evidence="6" type="ORF">A9A72_120220</name>
</gene>
<feature type="domain" description="UspA" evidence="5">
    <location>
        <begin position="1"/>
        <end position="123"/>
    </location>
</feature>
<comment type="subcellular location">
    <subcellularLocation>
        <location evidence="1">Cytoplasm</location>
    </subcellularLocation>
</comment>
<proteinExistence type="inferred from homology"/>
<evidence type="ECO:0000313" key="6">
    <source>
        <dbReference type="EMBL" id="TYP66895.1"/>
    </source>
</evidence>
<dbReference type="GO" id="GO:0005737">
    <property type="term" value="C:cytoplasm"/>
    <property type="evidence" value="ECO:0007669"/>
    <property type="project" value="UniProtKB-SubCell"/>
</dbReference>
<reference evidence="6 7" key="1">
    <citation type="submission" date="2019-07" db="EMBL/GenBank/DDBJ databases">
        <title>Deep subsurface shale carbon reservoir microbial communities from Ohio and West Virginia, USA.</title>
        <authorList>
            <person name="Wrighton K."/>
        </authorList>
    </citation>
    <scope>NUCLEOTIDE SEQUENCE [LARGE SCALE GENOMIC DNA]</scope>
    <source>
        <strain evidence="6 7">NP_8Ht</strain>
    </source>
</reference>
<dbReference type="EMBL" id="VNHQ01000010">
    <property type="protein sequence ID" value="TYP66895.1"/>
    <property type="molecule type" value="Genomic_DNA"/>
</dbReference>